<keyword evidence="3" id="KW-1185">Reference proteome</keyword>
<dbReference type="Proteomes" id="UP000239724">
    <property type="component" value="Unassembled WGS sequence"/>
</dbReference>
<proteinExistence type="predicted"/>
<dbReference type="EMBL" id="NHRY01000032">
    <property type="protein sequence ID" value="PPQ39532.1"/>
    <property type="molecule type" value="Genomic_DNA"/>
</dbReference>
<comment type="caution">
    <text evidence="2">The sequence shown here is derived from an EMBL/GenBank/DDBJ whole genome shotgun (WGS) entry which is preliminary data.</text>
</comment>
<dbReference type="Pfam" id="PF04248">
    <property type="entry name" value="NTP_transf_9"/>
    <property type="match status" value="1"/>
</dbReference>
<evidence type="ECO:0000313" key="2">
    <source>
        <dbReference type="EMBL" id="PPQ39532.1"/>
    </source>
</evidence>
<accession>A0A2S6NNX7</accession>
<dbReference type="InterPro" id="IPR007361">
    <property type="entry name" value="DUF427"/>
</dbReference>
<dbReference type="RefSeq" id="WP_104517006.1">
    <property type="nucleotide sequence ID" value="NZ_NHRY01000032.1"/>
</dbReference>
<reference evidence="2 3" key="1">
    <citation type="journal article" date="2018" name="Arch. Microbiol.">
        <title>New insights into the metabolic potential of the phototrophic purple bacterium Rhodopila globiformis DSM 161(T) from its draft genome sequence and evidence for a vanadium-dependent nitrogenase.</title>
        <authorList>
            <person name="Imhoff J.F."/>
            <person name="Rahn T."/>
            <person name="Kunzel S."/>
            <person name="Neulinger S.C."/>
        </authorList>
    </citation>
    <scope>NUCLEOTIDE SEQUENCE [LARGE SCALE GENOMIC DNA]</scope>
    <source>
        <strain evidence="2 3">DSM 161</strain>
    </source>
</reference>
<protein>
    <recommendedName>
        <fullName evidence="1">DUF427 domain-containing protein</fullName>
    </recommendedName>
</protein>
<gene>
    <name evidence="2" type="ORF">CCS01_01160</name>
</gene>
<dbReference type="OrthoDB" id="9815163at2"/>
<evidence type="ECO:0000259" key="1">
    <source>
        <dbReference type="Pfam" id="PF04248"/>
    </source>
</evidence>
<sequence length="93" mass="10359">MKAILNGHVIAESDDIVKSGGYVYFPPGATRLDWLEKAEKTDSDKACPHGVQFYDVVVGGHRYPRNAWSYEAPRPAMQAVGGRFGFWEDVKVT</sequence>
<evidence type="ECO:0000313" key="3">
    <source>
        <dbReference type="Proteomes" id="UP000239724"/>
    </source>
</evidence>
<name>A0A2S6NNX7_RHOGL</name>
<organism evidence="2 3">
    <name type="scientific">Rhodopila globiformis</name>
    <name type="common">Rhodopseudomonas globiformis</name>
    <dbReference type="NCBI Taxonomy" id="1071"/>
    <lineage>
        <taxon>Bacteria</taxon>
        <taxon>Pseudomonadati</taxon>
        <taxon>Pseudomonadota</taxon>
        <taxon>Alphaproteobacteria</taxon>
        <taxon>Acetobacterales</taxon>
        <taxon>Acetobacteraceae</taxon>
        <taxon>Rhodopila</taxon>
    </lineage>
</organism>
<dbReference type="Gene3D" id="2.170.150.40">
    <property type="entry name" value="Domain of unknown function (DUF427)"/>
    <property type="match status" value="1"/>
</dbReference>
<feature type="domain" description="DUF427" evidence="1">
    <location>
        <begin position="1"/>
        <end position="88"/>
    </location>
</feature>
<dbReference type="AlphaFoldDB" id="A0A2S6NNX7"/>
<dbReference type="InterPro" id="IPR038694">
    <property type="entry name" value="DUF427_sf"/>
</dbReference>